<sequence>MALLRPTFQIDGEITSASFTVTSSGGTTDLVNVSGAGLIKELSYSFDQTGAPPPNYDFVKLQIIVDALTIFDEHLEDAERITESGTGPNLGDFHLNLTGTDDIFDLTMLDMAFTTSFRVRLLNNDGAFNLFGQMDGATIWHKGV</sequence>
<protein>
    <submittedName>
        <fullName evidence="1">Uncharacterized protein</fullName>
    </submittedName>
</protein>
<accession>A0A0F8YYA2</accession>
<dbReference type="EMBL" id="LAZR01050851">
    <property type="protein sequence ID" value="KKK86427.1"/>
    <property type="molecule type" value="Genomic_DNA"/>
</dbReference>
<comment type="caution">
    <text evidence="1">The sequence shown here is derived from an EMBL/GenBank/DDBJ whole genome shotgun (WGS) entry which is preliminary data.</text>
</comment>
<gene>
    <name evidence="1" type="ORF">LCGC14_2763360</name>
</gene>
<organism evidence="1">
    <name type="scientific">marine sediment metagenome</name>
    <dbReference type="NCBI Taxonomy" id="412755"/>
    <lineage>
        <taxon>unclassified sequences</taxon>
        <taxon>metagenomes</taxon>
        <taxon>ecological metagenomes</taxon>
    </lineage>
</organism>
<proteinExistence type="predicted"/>
<dbReference type="AlphaFoldDB" id="A0A0F8YYA2"/>
<reference evidence="1" key="1">
    <citation type="journal article" date="2015" name="Nature">
        <title>Complex archaea that bridge the gap between prokaryotes and eukaryotes.</title>
        <authorList>
            <person name="Spang A."/>
            <person name="Saw J.H."/>
            <person name="Jorgensen S.L."/>
            <person name="Zaremba-Niedzwiedzka K."/>
            <person name="Martijn J."/>
            <person name="Lind A.E."/>
            <person name="van Eijk R."/>
            <person name="Schleper C."/>
            <person name="Guy L."/>
            <person name="Ettema T.J."/>
        </authorList>
    </citation>
    <scope>NUCLEOTIDE SEQUENCE</scope>
</reference>
<evidence type="ECO:0000313" key="1">
    <source>
        <dbReference type="EMBL" id="KKK86427.1"/>
    </source>
</evidence>
<name>A0A0F8YYA2_9ZZZZ</name>